<gene>
    <name evidence="1" type="ordered locus">Tgr7_2724</name>
</gene>
<evidence type="ECO:0000313" key="1">
    <source>
        <dbReference type="EMBL" id="ACL73799.1"/>
    </source>
</evidence>
<proteinExistence type="predicted"/>
<keyword evidence="2" id="KW-1185">Reference proteome</keyword>
<dbReference type="KEGG" id="tgr:Tgr7_2724"/>
<evidence type="ECO:0000313" key="2">
    <source>
        <dbReference type="Proteomes" id="UP000002383"/>
    </source>
</evidence>
<name>B8GMY4_THISH</name>
<dbReference type="EMBL" id="CP001339">
    <property type="protein sequence ID" value="ACL73799.1"/>
    <property type="molecule type" value="Genomic_DNA"/>
</dbReference>
<dbReference type="AlphaFoldDB" id="B8GMY4"/>
<sequence length="71" mass="8159">MIGKAHSDVLRIEISATRLFALLAENRLHAMDIRCLDAESRIYLRRLFLDACVQNCNRCERVCHRKGVGTD</sequence>
<protein>
    <submittedName>
        <fullName evidence="1">Uncharacterized protein</fullName>
    </submittedName>
</protein>
<reference evidence="1 2" key="1">
    <citation type="journal article" date="2011" name="Stand. Genomic Sci.">
        <title>Complete genome sequence of 'Thioalkalivibrio sulfidophilus' HL-EbGr7.</title>
        <authorList>
            <person name="Muyzer G."/>
            <person name="Sorokin D.Y."/>
            <person name="Mavromatis K."/>
            <person name="Lapidus A."/>
            <person name="Clum A."/>
            <person name="Ivanova N."/>
            <person name="Pati A."/>
            <person name="d'Haeseleer P."/>
            <person name="Woyke T."/>
            <person name="Kyrpides N.C."/>
        </authorList>
    </citation>
    <scope>NUCLEOTIDE SEQUENCE [LARGE SCALE GENOMIC DNA]</scope>
    <source>
        <strain evidence="1 2">HL-EbGR7</strain>
    </source>
</reference>
<dbReference type="Proteomes" id="UP000002383">
    <property type="component" value="Chromosome"/>
</dbReference>
<dbReference type="HOGENOM" id="CLU_2738806_0_0_6"/>
<organism evidence="1 2">
    <name type="scientific">Thioalkalivibrio sulfidiphilus (strain HL-EbGR7)</name>
    <dbReference type="NCBI Taxonomy" id="396588"/>
    <lineage>
        <taxon>Bacteria</taxon>
        <taxon>Pseudomonadati</taxon>
        <taxon>Pseudomonadota</taxon>
        <taxon>Gammaproteobacteria</taxon>
        <taxon>Chromatiales</taxon>
        <taxon>Ectothiorhodospiraceae</taxon>
        <taxon>Thioalkalivibrio</taxon>
    </lineage>
</organism>
<accession>B8GMY4</accession>